<organism evidence="2 3">
    <name type="scientific">Aminobacter anthyllidis</name>
    <dbReference type="NCBI Taxonomy" id="1035067"/>
    <lineage>
        <taxon>Bacteria</taxon>
        <taxon>Pseudomonadati</taxon>
        <taxon>Pseudomonadota</taxon>
        <taxon>Alphaproteobacteria</taxon>
        <taxon>Hyphomicrobiales</taxon>
        <taxon>Phyllobacteriaceae</taxon>
        <taxon>Aminobacter</taxon>
    </lineage>
</organism>
<dbReference type="RefSeq" id="WP_214388164.1">
    <property type="nucleotide sequence ID" value="NZ_JAFLWW010000002.1"/>
</dbReference>
<reference evidence="2" key="1">
    <citation type="journal article" date="2021" name="Microorganisms">
        <title>Phylogenomic Reconstruction and Metabolic Potential of the Genus Aminobacter.</title>
        <authorList>
            <person name="Artuso I."/>
            <person name="Turrini P."/>
            <person name="Pirolo M."/>
            <person name="Lugli G.A."/>
            <person name="Ventura M."/>
            <person name="Visca P."/>
        </authorList>
    </citation>
    <scope>NUCLEOTIDE SEQUENCE</scope>
    <source>
        <strain evidence="2">LMG 26462</strain>
    </source>
</reference>
<dbReference type="AlphaFoldDB" id="A0A9X1D3I8"/>
<protein>
    <submittedName>
        <fullName evidence="2">Glycosyltransferase</fullName>
    </submittedName>
</protein>
<dbReference type="InterPro" id="IPR050834">
    <property type="entry name" value="Glycosyltransf_2"/>
</dbReference>
<keyword evidence="3" id="KW-1185">Reference proteome</keyword>
<evidence type="ECO:0000259" key="1">
    <source>
        <dbReference type="Pfam" id="PF00535"/>
    </source>
</evidence>
<dbReference type="PANTHER" id="PTHR43685">
    <property type="entry name" value="GLYCOSYLTRANSFERASE"/>
    <property type="match status" value="1"/>
</dbReference>
<dbReference type="InterPro" id="IPR001173">
    <property type="entry name" value="Glyco_trans_2-like"/>
</dbReference>
<dbReference type="Gene3D" id="3.40.50.150">
    <property type="entry name" value="Vaccinia Virus protein VP39"/>
    <property type="match status" value="1"/>
</dbReference>
<dbReference type="Gene3D" id="3.90.550.10">
    <property type="entry name" value="Spore Coat Polysaccharide Biosynthesis Protein SpsA, Chain A"/>
    <property type="match status" value="1"/>
</dbReference>
<dbReference type="Pfam" id="PF13578">
    <property type="entry name" value="Methyltransf_24"/>
    <property type="match status" value="1"/>
</dbReference>
<dbReference type="SUPFAM" id="SSF53335">
    <property type="entry name" value="S-adenosyl-L-methionine-dependent methyltransferases"/>
    <property type="match status" value="1"/>
</dbReference>
<sequence length="642" mass="72062">MNYFDGKAFSRDWTSHHIPVWEQLLRERAHEPLRVLEVGSFEGRSALFFLQFLPNCHLTCIDTFEGSVEHRTAGSRHHTKMAEVEARFDANTLPFAHRLEKLKAFSIEALSELQRASRRFDIVYVDGDHHAASAFTDAQQSWDLLATGGVMILDDYLWQPTKPAPERPKAGIDAFLQARSGEYEILHQDYQVIIRKSWRPSQHAAASDLTIGGRSIAEFSGGSIKPPLVSFVVINWNYARYVGVTIDSIKRQDYPHFECLVINNGSTDDSAEVIARHVAGDSRFTVANLPENLGQLGAAFWSLDRIKGGFVTFVDADDVLFDNYASMHVQAHLALPQSVAFTSSSVAETDARGNILASGSVAGSQGQTRNLHAQDSVLRLPTVSHEDFQQLSARTALVPKSASGWHWNPGTANMYRASHLRLVRRGGEARYMRSADGYFNFMCHGFGGSALIDIVLSGYRLHGENAFSNHESSPSLRSGTPEYYRLAQEATLTDIDFLLANAGRYVWILDGGFWSVLDLITRETPKRLRRFYCDPRVFEIFLANAPKLAAEFRSRVFCREILARYSGSQARKILRAGFGGKLKPRAYGEMALSWLRRARSMMRKRNSQQPVGRHLLFHTSIWEGGNRAYRAHSSGPAGWEML</sequence>
<dbReference type="SUPFAM" id="SSF53448">
    <property type="entry name" value="Nucleotide-diphospho-sugar transferases"/>
    <property type="match status" value="1"/>
</dbReference>
<accession>A0A9X1D3I8</accession>
<evidence type="ECO:0000313" key="3">
    <source>
        <dbReference type="Proteomes" id="UP001138921"/>
    </source>
</evidence>
<dbReference type="Proteomes" id="UP001138921">
    <property type="component" value="Unassembled WGS sequence"/>
</dbReference>
<dbReference type="Pfam" id="PF00535">
    <property type="entry name" value="Glycos_transf_2"/>
    <property type="match status" value="1"/>
</dbReference>
<reference evidence="2" key="2">
    <citation type="submission" date="2021-03" db="EMBL/GenBank/DDBJ databases">
        <authorList>
            <person name="Artuso I."/>
            <person name="Turrini P."/>
            <person name="Pirolo M."/>
            <person name="Lugli G.A."/>
            <person name="Ventura M."/>
            <person name="Visca P."/>
        </authorList>
    </citation>
    <scope>NUCLEOTIDE SEQUENCE</scope>
    <source>
        <strain evidence="2">LMG 26462</strain>
    </source>
</reference>
<dbReference type="InterPro" id="IPR029044">
    <property type="entry name" value="Nucleotide-diphossugar_trans"/>
</dbReference>
<gene>
    <name evidence="2" type="ORF">J1C56_09395</name>
</gene>
<name>A0A9X1D3I8_9HYPH</name>
<evidence type="ECO:0000313" key="2">
    <source>
        <dbReference type="EMBL" id="MBT1155805.1"/>
    </source>
</evidence>
<dbReference type="CDD" id="cd00761">
    <property type="entry name" value="Glyco_tranf_GTA_type"/>
    <property type="match status" value="1"/>
</dbReference>
<dbReference type="EMBL" id="JAFLWW010000002">
    <property type="protein sequence ID" value="MBT1155805.1"/>
    <property type="molecule type" value="Genomic_DNA"/>
</dbReference>
<dbReference type="PANTHER" id="PTHR43685:SF11">
    <property type="entry name" value="GLYCOSYLTRANSFERASE TAGX-RELATED"/>
    <property type="match status" value="1"/>
</dbReference>
<comment type="caution">
    <text evidence="2">The sequence shown here is derived from an EMBL/GenBank/DDBJ whole genome shotgun (WGS) entry which is preliminary data.</text>
</comment>
<dbReference type="InterPro" id="IPR029063">
    <property type="entry name" value="SAM-dependent_MTases_sf"/>
</dbReference>
<proteinExistence type="predicted"/>
<feature type="domain" description="Glycosyltransferase 2-like" evidence="1">
    <location>
        <begin position="230"/>
        <end position="352"/>
    </location>
</feature>
<dbReference type="CDD" id="cd02440">
    <property type="entry name" value="AdoMet_MTases"/>
    <property type="match status" value="1"/>
</dbReference>